<protein>
    <submittedName>
        <fullName evidence="1">Uncharacterized protein</fullName>
    </submittedName>
</protein>
<name>A0A8S5UXF7_9CAUD</name>
<evidence type="ECO:0000313" key="1">
    <source>
        <dbReference type="EMBL" id="DAF99038.1"/>
    </source>
</evidence>
<organism evidence="1">
    <name type="scientific">Siphoviridae sp. ctDmR33</name>
    <dbReference type="NCBI Taxonomy" id="2825389"/>
    <lineage>
        <taxon>Viruses</taxon>
        <taxon>Duplodnaviria</taxon>
        <taxon>Heunggongvirae</taxon>
        <taxon>Uroviricota</taxon>
        <taxon>Caudoviricetes</taxon>
    </lineage>
</organism>
<reference evidence="1" key="1">
    <citation type="journal article" date="2021" name="Proc. Natl. Acad. Sci. U.S.A.">
        <title>A Catalog of Tens of Thousands of Viruses from Human Metagenomes Reveals Hidden Associations with Chronic Diseases.</title>
        <authorList>
            <person name="Tisza M.J."/>
            <person name="Buck C.B."/>
        </authorList>
    </citation>
    <scope>NUCLEOTIDE SEQUENCE</scope>
    <source>
        <strain evidence="1">CtDmR33</strain>
    </source>
</reference>
<proteinExistence type="predicted"/>
<dbReference type="EMBL" id="BK016159">
    <property type="protein sequence ID" value="DAF99038.1"/>
    <property type="molecule type" value="Genomic_DNA"/>
</dbReference>
<accession>A0A8S5UXF7</accession>
<sequence>MRLIDADALEKDLNREYNFVYQKFHAAKREDEKTEYGAAGLTWLQAIFRARKAPTVDAIEVVRCKDCAKRNTAKCSMRCGGSFKVQIRWEADNDFCSWGERKTDDRR</sequence>